<dbReference type="PANTHER" id="PTHR46148:SF44">
    <property type="entry name" value="GAG-POL POLYPROTEIN"/>
    <property type="match status" value="1"/>
</dbReference>
<dbReference type="KEGG" id="ghi:107894608"/>
<gene>
    <name evidence="3" type="primary">LOC107894608</name>
</gene>
<reference evidence="3" key="2">
    <citation type="submission" date="2025-08" db="UniProtKB">
        <authorList>
            <consortium name="RefSeq"/>
        </authorList>
    </citation>
    <scope>IDENTIFICATION</scope>
</reference>
<dbReference type="InterPro" id="IPR021109">
    <property type="entry name" value="Peptidase_aspartic_dom_sf"/>
</dbReference>
<evidence type="ECO:0000259" key="1">
    <source>
        <dbReference type="Pfam" id="PF00078"/>
    </source>
</evidence>
<accession>A0A1U8IHL0</accession>
<dbReference type="PANTHER" id="PTHR46148">
    <property type="entry name" value="CHROMO DOMAIN-CONTAINING PROTEIN"/>
    <property type="match status" value="1"/>
</dbReference>
<dbReference type="InterPro" id="IPR000477">
    <property type="entry name" value="RT_dom"/>
</dbReference>
<dbReference type="PaxDb" id="3635-A0A1U8IHL0"/>
<dbReference type="Gene3D" id="3.30.70.270">
    <property type="match status" value="1"/>
</dbReference>
<dbReference type="AlphaFoldDB" id="A0A1U8IHL0"/>
<name>A0A1U8IHL0_GOSHI</name>
<organism evidence="2 3">
    <name type="scientific">Gossypium hirsutum</name>
    <name type="common">Upland cotton</name>
    <name type="synonym">Gossypium mexicanum</name>
    <dbReference type="NCBI Taxonomy" id="3635"/>
    <lineage>
        <taxon>Eukaryota</taxon>
        <taxon>Viridiplantae</taxon>
        <taxon>Streptophyta</taxon>
        <taxon>Embryophyta</taxon>
        <taxon>Tracheophyta</taxon>
        <taxon>Spermatophyta</taxon>
        <taxon>Magnoliopsida</taxon>
        <taxon>eudicotyledons</taxon>
        <taxon>Gunneridae</taxon>
        <taxon>Pentapetalae</taxon>
        <taxon>rosids</taxon>
        <taxon>malvids</taxon>
        <taxon>Malvales</taxon>
        <taxon>Malvaceae</taxon>
        <taxon>Malvoideae</taxon>
        <taxon>Gossypium</taxon>
    </lineage>
</organism>
<feature type="domain" description="Reverse transcriptase" evidence="1">
    <location>
        <begin position="160"/>
        <end position="216"/>
    </location>
</feature>
<dbReference type="OrthoDB" id="1736806at2759"/>
<dbReference type="Gene3D" id="2.40.70.10">
    <property type="entry name" value="Acid Proteases"/>
    <property type="match status" value="1"/>
</dbReference>
<reference evidence="2" key="1">
    <citation type="journal article" date="2020" name="Nat. Genet.">
        <title>Genomic diversifications of five Gossypium allopolyploid species and their impact on cotton improvement.</title>
        <authorList>
            <person name="Chen Z.J."/>
            <person name="Sreedasyam A."/>
            <person name="Ando A."/>
            <person name="Song Q."/>
            <person name="De Santiago L.M."/>
            <person name="Hulse-Kemp A.M."/>
            <person name="Ding M."/>
            <person name="Ye W."/>
            <person name="Kirkbride R.C."/>
            <person name="Jenkins J."/>
            <person name="Plott C."/>
            <person name="Lovell J."/>
            <person name="Lin Y.M."/>
            <person name="Vaughn R."/>
            <person name="Liu B."/>
            <person name="Simpson S."/>
            <person name="Scheffler B.E."/>
            <person name="Wen L."/>
            <person name="Saski C.A."/>
            <person name="Grover C.E."/>
            <person name="Hu G."/>
            <person name="Conover J.L."/>
            <person name="Carlson J.W."/>
            <person name="Shu S."/>
            <person name="Boston L.B."/>
            <person name="Williams M."/>
            <person name="Peterson D.G."/>
            <person name="McGee K."/>
            <person name="Jones D.C."/>
            <person name="Wendel J.F."/>
            <person name="Stelly D.M."/>
            <person name="Grimwood J."/>
            <person name="Schmutz J."/>
        </authorList>
    </citation>
    <scope>NUCLEOTIDE SEQUENCE [LARGE SCALE GENOMIC DNA]</scope>
    <source>
        <strain evidence="2">cv. TM-1</strain>
    </source>
</reference>
<dbReference type="SUPFAM" id="SSF56672">
    <property type="entry name" value="DNA/RNA polymerases"/>
    <property type="match status" value="1"/>
</dbReference>
<dbReference type="GeneID" id="107894608"/>
<dbReference type="InterPro" id="IPR043502">
    <property type="entry name" value="DNA/RNA_pol_sf"/>
</dbReference>
<dbReference type="RefSeq" id="XP_016675354.1">
    <property type="nucleotide sequence ID" value="XM_016819865.1"/>
</dbReference>
<protein>
    <recommendedName>
        <fullName evidence="1">Reverse transcriptase domain-containing protein</fullName>
    </recommendedName>
</protein>
<dbReference type="Pfam" id="PF08284">
    <property type="entry name" value="RVP_2"/>
    <property type="match status" value="1"/>
</dbReference>
<dbReference type="Proteomes" id="UP000818029">
    <property type="component" value="Chromosome A06"/>
</dbReference>
<keyword evidence="2" id="KW-1185">Reference proteome</keyword>
<dbReference type="Pfam" id="PF00078">
    <property type="entry name" value="RVT_1"/>
    <property type="match status" value="1"/>
</dbReference>
<sequence length="489" mass="56578">MLGIQSENTVSEMTVLGPLGQSVRANKLFRDVPLEVQAVVFSADLMKLLFREFDIILGMDWLVKHHAKLDCTAKRMVLKSTEDEEVTVIGERRDYLSNVISALRAEKLVCKGYEAFLAYISISDSKGPSMGDIRTVKEFLDVFPKVLPGLPLDREVEFAAFMDLMNQVFQSYLDQFVVVFIDDILVYSRINEEHDAHLRIVLQVLKEKQLYTKFSKRFVEGFSLIAVPLTKLLRRGVLFNWTDKQQESFEKLKDVLTRALVLIQPEQRRWIKLLKGYDFSIEYHPGKANVVADTLSHRVVSNLRAMFARLSLFDDDSLLAELQVRPTWIDQIKEKQLLDKSLASHFRKVEYGLKREVTKYVSKCLTCQQVKAEHQLPSGLLQPVKIPLWKWEKEASDRQKSYADLKCKEIEYSVGDYVFLKVSPWKKILRRYRSDPSHIVSVEEIEVGPDLTIEEELVQILDRDVKVLRKKSVPLVKVLWRNHGSEEAT</sequence>
<dbReference type="InterPro" id="IPR043128">
    <property type="entry name" value="Rev_trsase/Diguanyl_cyclase"/>
</dbReference>
<evidence type="ECO:0000313" key="3">
    <source>
        <dbReference type="RefSeq" id="XP_016675354.1"/>
    </source>
</evidence>
<proteinExistence type="predicted"/>
<evidence type="ECO:0000313" key="2">
    <source>
        <dbReference type="Proteomes" id="UP000818029"/>
    </source>
</evidence>